<feature type="non-terminal residue" evidence="1">
    <location>
        <position position="1"/>
    </location>
</feature>
<protein>
    <submittedName>
        <fullName evidence="1">Repressor LexA</fullName>
    </submittedName>
</protein>
<comment type="caution">
    <text evidence="1">The sequence shown here is derived from an EMBL/GenBank/DDBJ whole genome shotgun (WGS) entry which is preliminary data.</text>
</comment>
<accession>A0AAE8F7R1</accession>
<dbReference type="AlphaFoldDB" id="A0AAE8F7R1"/>
<reference evidence="1 2" key="1">
    <citation type="submission" date="2018-03" db="EMBL/GenBank/DDBJ databases">
        <authorList>
            <person name="Wu G."/>
        </authorList>
    </citation>
    <scope>NUCLEOTIDE SEQUENCE [LARGE SCALE GENOMIC DNA]</scope>
    <source>
        <strain evidence="1 2">SAM-118</strain>
    </source>
</reference>
<evidence type="ECO:0000313" key="1">
    <source>
        <dbReference type="EMBL" id="RNL03306.1"/>
    </source>
</evidence>
<evidence type="ECO:0000313" key="2">
    <source>
        <dbReference type="Proteomes" id="UP000284283"/>
    </source>
</evidence>
<gene>
    <name evidence="1" type="ORF">C9386_08415</name>
</gene>
<proteinExistence type="predicted"/>
<dbReference type="EMBL" id="PYTT01000076">
    <property type="protein sequence ID" value="RNL03306.1"/>
    <property type="molecule type" value="Genomic_DNA"/>
</dbReference>
<organism evidence="1 2">
    <name type="scientific">Xanthomonas vasicola pv. vasculorum</name>
    <dbReference type="NCBI Taxonomy" id="325776"/>
    <lineage>
        <taxon>Bacteria</taxon>
        <taxon>Pseudomonadati</taxon>
        <taxon>Pseudomonadota</taxon>
        <taxon>Gammaproteobacteria</taxon>
        <taxon>Lysobacterales</taxon>
        <taxon>Lysobacteraceae</taxon>
        <taxon>Xanthomonas</taxon>
    </lineage>
</organism>
<dbReference type="Proteomes" id="UP000284283">
    <property type="component" value="Unassembled WGS sequence"/>
</dbReference>
<name>A0AAE8F7R1_XANVA</name>
<sequence>DFEPIVVDTRAQSLTVEGLAVGIVRNGEWL</sequence>